<evidence type="ECO:0000256" key="5">
    <source>
        <dbReference type="ARBA" id="ARBA00022485"/>
    </source>
</evidence>
<dbReference type="InterPro" id="IPR051536">
    <property type="entry name" value="UDG_Type-4/5"/>
</dbReference>
<comment type="similarity">
    <text evidence="2">Belongs to the uracil-DNA glycosylase (UDG) superfamily. Type 4 (UDGa) family.</text>
</comment>
<comment type="catalytic activity">
    <reaction evidence="1">
        <text>Hydrolyzes single-stranded DNA or mismatched double-stranded DNA and polynucleotides, releasing free uracil.</text>
        <dbReference type="EC" id="3.2.2.27"/>
    </reaction>
</comment>
<evidence type="ECO:0000256" key="9">
    <source>
        <dbReference type="ARBA" id="ARBA00023004"/>
    </source>
</evidence>
<protein>
    <recommendedName>
        <fullName evidence="4">Type-4 uracil-DNA glycosylase</fullName>
        <ecNumber evidence="3">3.2.2.27</ecNumber>
    </recommendedName>
</protein>
<evidence type="ECO:0000256" key="3">
    <source>
        <dbReference type="ARBA" id="ARBA00012030"/>
    </source>
</evidence>
<evidence type="ECO:0000259" key="13">
    <source>
        <dbReference type="SMART" id="SM00986"/>
    </source>
</evidence>
<evidence type="ECO:0000256" key="8">
    <source>
        <dbReference type="ARBA" id="ARBA00022801"/>
    </source>
</evidence>
<evidence type="ECO:0000256" key="10">
    <source>
        <dbReference type="ARBA" id="ARBA00023014"/>
    </source>
</evidence>
<dbReference type="GO" id="GO:0051539">
    <property type="term" value="F:4 iron, 4 sulfur cluster binding"/>
    <property type="evidence" value="ECO:0007669"/>
    <property type="project" value="UniProtKB-KW"/>
</dbReference>
<keyword evidence="8" id="KW-0378">Hydrolase</keyword>
<dbReference type="OrthoDB" id="5290748at2"/>
<dbReference type="InterPro" id="IPR005273">
    <property type="entry name" value="Ura-DNA_glyco_family4"/>
</dbReference>
<feature type="domain" description="Uracil-DNA glycosylase-like" evidence="13">
    <location>
        <begin position="130"/>
        <end position="280"/>
    </location>
</feature>
<evidence type="ECO:0000313" key="15">
    <source>
        <dbReference type="Proteomes" id="UP000323142"/>
    </source>
</evidence>
<dbReference type="EMBL" id="VUOA01000002">
    <property type="protein sequence ID" value="KAA2244301.1"/>
    <property type="molecule type" value="Genomic_DNA"/>
</dbReference>
<dbReference type="EC" id="3.2.2.27" evidence="3"/>
<name>A0A5B2VY40_9HYPH</name>
<evidence type="ECO:0000256" key="11">
    <source>
        <dbReference type="ARBA" id="ARBA00023204"/>
    </source>
</evidence>
<dbReference type="Gene3D" id="3.40.470.10">
    <property type="entry name" value="Uracil-DNA glycosylase-like domain"/>
    <property type="match status" value="1"/>
</dbReference>
<evidence type="ECO:0000256" key="2">
    <source>
        <dbReference type="ARBA" id="ARBA00006521"/>
    </source>
</evidence>
<organism evidence="14 15">
    <name type="scientific">Salinarimonas soli</name>
    <dbReference type="NCBI Taxonomy" id="1638099"/>
    <lineage>
        <taxon>Bacteria</taxon>
        <taxon>Pseudomonadati</taxon>
        <taxon>Pseudomonadota</taxon>
        <taxon>Alphaproteobacteria</taxon>
        <taxon>Hyphomicrobiales</taxon>
        <taxon>Salinarimonadaceae</taxon>
        <taxon>Salinarimonas</taxon>
    </lineage>
</organism>
<dbReference type="GO" id="GO:0006281">
    <property type="term" value="P:DNA repair"/>
    <property type="evidence" value="ECO:0007669"/>
    <property type="project" value="UniProtKB-KW"/>
</dbReference>
<keyword evidence="11" id="KW-0234">DNA repair</keyword>
<dbReference type="CDD" id="cd10030">
    <property type="entry name" value="UDG-F4_TTUDGA_SPO1dp_like"/>
    <property type="match status" value="1"/>
</dbReference>
<evidence type="ECO:0000256" key="12">
    <source>
        <dbReference type="SAM" id="MobiDB-lite"/>
    </source>
</evidence>
<accession>A0A5B2VY40</accession>
<dbReference type="Proteomes" id="UP000323142">
    <property type="component" value="Unassembled WGS sequence"/>
</dbReference>
<dbReference type="NCBIfam" id="TIGR00758">
    <property type="entry name" value="UDG_fam4"/>
    <property type="match status" value="1"/>
</dbReference>
<keyword evidence="10" id="KW-0411">Iron-sulfur</keyword>
<keyword evidence="15" id="KW-1185">Reference proteome</keyword>
<keyword evidence="9" id="KW-0408">Iron</keyword>
<dbReference type="AlphaFoldDB" id="A0A5B2VY40"/>
<comment type="caution">
    <text evidence="14">The sequence shown here is derived from an EMBL/GenBank/DDBJ whole genome shotgun (WGS) entry which is preliminary data.</text>
</comment>
<proteinExistence type="inferred from homology"/>
<dbReference type="RefSeq" id="WP_149815068.1">
    <property type="nucleotide sequence ID" value="NZ_VUOA01000002.1"/>
</dbReference>
<dbReference type="GO" id="GO:0004844">
    <property type="term" value="F:uracil DNA N-glycosylase activity"/>
    <property type="evidence" value="ECO:0007669"/>
    <property type="project" value="UniProtKB-EC"/>
</dbReference>
<reference evidence="14 15" key="1">
    <citation type="submission" date="2019-09" db="EMBL/GenBank/DDBJ databases">
        <title>Salinarimonas rosea gen. nov., sp. nov., a new member of the a-2 subgroup of the Proteobacteria.</title>
        <authorList>
            <person name="Liu J."/>
        </authorList>
    </citation>
    <scope>NUCLEOTIDE SEQUENCE [LARGE SCALE GENOMIC DNA]</scope>
    <source>
        <strain evidence="14 15">BN140002</strain>
    </source>
</reference>
<dbReference type="PANTHER" id="PTHR33693">
    <property type="entry name" value="TYPE-5 URACIL-DNA GLYCOSYLASE"/>
    <property type="match status" value="1"/>
</dbReference>
<evidence type="ECO:0000256" key="7">
    <source>
        <dbReference type="ARBA" id="ARBA00022763"/>
    </source>
</evidence>
<dbReference type="PANTHER" id="PTHR33693:SF1">
    <property type="entry name" value="TYPE-4 URACIL-DNA GLYCOSYLASE"/>
    <property type="match status" value="1"/>
</dbReference>
<evidence type="ECO:0000313" key="14">
    <source>
        <dbReference type="EMBL" id="KAA2244301.1"/>
    </source>
</evidence>
<dbReference type="Pfam" id="PF03167">
    <property type="entry name" value="UDG"/>
    <property type="match status" value="1"/>
</dbReference>
<sequence length="290" mass="31067">MTDPSDRAALFALLDFHVEAGVDLALDDTPRDRFADETARKSARAEAARAEPAREGDGASERAPRRAPGGTPASSVPARPGLSPAAAFAGDAAQDARERARNAASLEELEGIVKGFEGCALKVTAKQVAFADGVPGARVMLVGEAPGAEEDRIGKPFMGRSGQLLDRMLAAIGLDRTGVYIANIVPWRPPGNRTPTPQEVAICRPFIERQIELAAPDILICLGGPAAQALLGVKEGITKTRGRWFTYQAGGREIRALATLHPAYLLRQPLNKRYAWRDFRALRKALDEAV</sequence>
<dbReference type="SUPFAM" id="SSF52141">
    <property type="entry name" value="Uracil-DNA glycosylase-like"/>
    <property type="match status" value="1"/>
</dbReference>
<reference evidence="14 15" key="2">
    <citation type="submission" date="2019-09" db="EMBL/GenBank/DDBJ databases">
        <authorList>
            <person name="Jin C."/>
        </authorList>
    </citation>
    <scope>NUCLEOTIDE SEQUENCE [LARGE SCALE GENOMIC DNA]</scope>
    <source>
        <strain evidence="14 15">BN140002</strain>
    </source>
</reference>
<gene>
    <name evidence="14" type="ORF">F0L46_00490</name>
</gene>
<dbReference type="InterPro" id="IPR036895">
    <property type="entry name" value="Uracil-DNA_glycosylase-like_sf"/>
</dbReference>
<dbReference type="SMART" id="SM00986">
    <property type="entry name" value="UDG"/>
    <property type="match status" value="1"/>
</dbReference>
<evidence type="ECO:0000256" key="1">
    <source>
        <dbReference type="ARBA" id="ARBA00001400"/>
    </source>
</evidence>
<feature type="region of interest" description="Disordered" evidence="12">
    <location>
        <begin position="26"/>
        <end position="94"/>
    </location>
</feature>
<keyword evidence="5" id="KW-0004">4Fe-4S</keyword>
<evidence type="ECO:0000256" key="6">
    <source>
        <dbReference type="ARBA" id="ARBA00022723"/>
    </source>
</evidence>
<dbReference type="SMART" id="SM00987">
    <property type="entry name" value="UreE_C"/>
    <property type="match status" value="1"/>
</dbReference>
<feature type="compositionally biased region" description="Basic and acidic residues" evidence="12">
    <location>
        <begin position="28"/>
        <end position="64"/>
    </location>
</feature>
<keyword evidence="7" id="KW-0227">DNA damage</keyword>
<dbReference type="GO" id="GO:0046872">
    <property type="term" value="F:metal ion binding"/>
    <property type="evidence" value="ECO:0007669"/>
    <property type="project" value="UniProtKB-KW"/>
</dbReference>
<evidence type="ECO:0000256" key="4">
    <source>
        <dbReference type="ARBA" id="ARBA00019403"/>
    </source>
</evidence>
<dbReference type="InterPro" id="IPR005122">
    <property type="entry name" value="Uracil-DNA_glycosylase-like"/>
</dbReference>
<keyword evidence="6" id="KW-0479">Metal-binding</keyword>